<dbReference type="EC" id="2.7.7.7" evidence="3 16"/>
<keyword evidence="12 17" id="KW-0239">DNA-directed DNA polymerase</keyword>
<dbReference type="PANTHER" id="PTHR10133">
    <property type="entry name" value="DNA POLYMERASE I"/>
    <property type="match status" value="1"/>
</dbReference>
<comment type="caution">
    <text evidence="21">The sequence shown here is derived from an EMBL/GenBank/DDBJ whole genome shotgun (WGS) entry which is preliminary data.</text>
</comment>
<proteinExistence type="inferred from homology"/>
<dbReference type="CDD" id="cd06140">
    <property type="entry name" value="DNA_polA_I_Bacillus_like_exo"/>
    <property type="match status" value="1"/>
</dbReference>
<dbReference type="InterPro" id="IPR043502">
    <property type="entry name" value="DNA/RNA_pol_sf"/>
</dbReference>
<gene>
    <name evidence="17 21" type="primary">polA</name>
    <name evidence="21" type="ORF">PAECIP111892_02494</name>
</gene>
<dbReference type="InterPro" id="IPR008918">
    <property type="entry name" value="HhH2"/>
</dbReference>
<keyword evidence="5 17" id="KW-0808">Transferase</keyword>
<evidence type="ECO:0000256" key="2">
    <source>
        <dbReference type="ARBA" id="ARBA00011541"/>
    </source>
</evidence>
<evidence type="ECO:0000313" key="22">
    <source>
        <dbReference type="Proteomes" id="UP000838324"/>
    </source>
</evidence>
<dbReference type="InterPro" id="IPR018320">
    <property type="entry name" value="DNA_polymerase_1"/>
</dbReference>
<dbReference type="SMART" id="SM00482">
    <property type="entry name" value="POLAc"/>
    <property type="match status" value="1"/>
</dbReference>
<evidence type="ECO:0000259" key="20">
    <source>
        <dbReference type="SMART" id="SM00482"/>
    </source>
</evidence>
<dbReference type="Gene3D" id="3.30.420.10">
    <property type="entry name" value="Ribonuclease H-like superfamily/Ribonuclease H"/>
    <property type="match status" value="1"/>
</dbReference>
<dbReference type="SMART" id="SM00279">
    <property type="entry name" value="HhH2"/>
    <property type="match status" value="1"/>
</dbReference>
<dbReference type="EMBL" id="CAKMMG010000002">
    <property type="protein sequence ID" value="CAH1204619.1"/>
    <property type="molecule type" value="Genomic_DNA"/>
</dbReference>
<evidence type="ECO:0000256" key="4">
    <source>
        <dbReference type="ARBA" id="ARBA00020311"/>
    </source>
</evidence>
<dbReference type="InterPro" id="IPR054690">
    <property type="entry name" value="DNA_polI_exonuclease"/>
</dbReference>
<dbReference type="Pfam" id="PF02739">
    <property type="entry name" value="5_3_exonuc_N"/>
    <property type="match status" value="1"/>
</dbReference>
<dbReference type="SUPFAM" id="SSF53098">
    <property type="entry name" value="Ribonuclease H-like"/>
    <property type="match status" value="1"/>
</dbReference>
<dbReference type="CDD" id="cd09898">
    <property type="entry name" value="H3TH_53EXO"/>
    <property type="match status" value="1"/>
</dbReference>
<keyword evidence="13 17" id="KW-0238">DNA-binding</keyword>
<dbReference type="SMART" id="SM00474">
    <property type="entry name" value="35EXOc"/>
    <property type="match status" value="1"/>
</dbReference>
<evidence type="ECO:0000256" key="13">
    <source>
        <dbReference type="ARBA" id="ARBA00023125"/>
    </source>
</evidence>
<dbReference type="SUPFAM" id="SSF88723">
    <property type="entry name" value="PIN domain-like"/>
    <property type="match status" value="1"/>
</dbReference>
<evidence type="ECO:0000259" key="18">
    <source>
        <dbReference type="SMART" id="SM00474"/>
    </source>
</evidence>
<name>A0ABN8GEZ9_9BACL</name>
<dbReference type="InterPro" id="IPR036397">
    <property type="entry name" value="RNaseH_sf"/>
</dbReference>
<dbReference type="PRINTS" id="PR00868">
    <property type="entry name" value="DNAPOLI"/>
</dbReference>
<dbReference type="RefSeq" id="WP_236333466.1">
    <property type="nucleotide sequence ID" value="NZ_CAKMMG010000002.1"/>
</dbReference>
<dbReference type="SUPFAM" id="SSF47807">
    <property type="entry name" value="5' to 3' exonuclease, C-terminal subdomain"/>
    <property type="match status" value="1"/>
</dbReference>
<dbReference type="GO" id="GO:0003887">
    <property type="term" value="F:DNA-directed DNA polymerase activity"/>
    <property type="evidence" value="ECO:0007669"/>
    <property type="project" value="UniProtKB-EC"/>
</dbReference>
<dbReference type="InterPro" id="IPR001098">
    <property type="entry name" value="DNA-dir_DNA_pol_A_palm_dom"/>
</dbReference>
<dbReference type="InterPro" id="IPR029060">
    <property type="entry name" value="PIN-like_dom_sf"/>
</dbReference>
<dbReference type="SMART" id="SM00475">
    <property type="entry name" value="53EXOc"/>
    <property type="match status" value="1"/>
</dbReference>
<dbReference type="InterPro" id="IPR020045">
    <property type="entry name" value="DNA_polI_H3TH"/>
</dbReference>
<evidence type="ECO:0000256" key="16">
    <source>
        <dbReference type="NCBIfam" id="TIGR00593"/>
    </source>
</evidence>
<dbReference type="InterPro" id="IPR002298">
    <property type="entry name" value="DNA_polymerase_A"/>
</dbReference>
<evidence type="ECO:0000256" key="6">
    <source>
        <dbReference type="ARBA" id="ARBA00022695"/>
    </source>
</evidence>
<evidence type="ECO:0000256" key="15">
    <source>
        <dbReference type="ARBA" id="ARBA00049244"/>
    </source>
</evidence>
<evidence type="ECO:0000256" key="3">
    <source>
        <dbReference type="ARBA" id="ARBA00012417"/>
    </source>
</evidence>
<dbReference type="Gene3D" id="3.30.70.370">
    <property type="match status" value="1"/>
</dbReference>
<organism evidence="21 22">
    <name type="scientific">Paenibacillus auburnensis</name>
    <dbReference type="NCBI Taxonomy" id="2905649"/>
    <lineage>
        <taxon>Bacteria</taxon>
        <taxon>Bacillati</taxon>
        <taxon>Bacillota</taxon>
        <taxon>Bacilli</taxon>
        <taxon>Bacillales</taxon>
        <taxon>Paenibacillaceae</taxon>
        <taxon>Paenibacillus</taxon>
    </lineage>
</organism>
<evidence type="ECO:0000256" key="5">
    <source>
        <dbReference type="ARBA" id="ARBA00022679"/>
    </source>
</evidence>
<dbReference type="InterPro" id="IPR012337">
    <property type="entry name" value="RNaseH-like_sf"/>
</dbReference>
<evidence type="ECO:0000259" key="19">
    <source>
        <dbReference type="SMART" id="SM00475"/>
    </source>
</evidence>
<dbReference type="InterPro" id="IPR020046">
    <property type="entry name" value="5-3_exonucl_a-hlix_arch_N"/>
</dbReference>
<dbReference type="Proteomes" id="UP000838324">
    <property type="component" value="Unassembled WGS sequence"/>
</dbReference>
<keyword evidence="7 17" id="KW-0235">DNA replication</keyword>
<feature type="domain" description="DNA-directed DNA polymerase family A palm" evidence="20">
    <location>
        <begin position="650"/>
        <end position="857"/>
    </location>
</feature>
<comment type="subunit">
    <text evidence="2 17">Single-chain monomer with multiple functions.</text>
</comment>
<dbReference type="InterPro" id="IPR036279">
    <property type="entry name" value="5-3_exonuclease_C_sf"/>
</dbReference>
<dbReference type="Gene3D" id="1.10.150.20">
    <property type="entry name" value="5' to 3' exonuclease, C-terminal subdomain"/>
    <property type="match status" value="2"/>
</dbReference>
<keyword evidence="9 17" id="KW-0227">DNA damage</keyword>
<accession>A0ABN8GEZ9</accession>
<dbReference type="NCBIfam" id="TIGR00593">
    <property type="entry name" value="pola"/>
    <property type="match status" value="1"/>
</dbReference>
<dbReference type="Pfam" id="PF22619">
    <property type="entry name" value="DNA_polI_exo1"/>
    <property type="match status" value="1"/>
</dbReference>
<dbReference type="CDD" id="cd09859">
    <property type="entry name" value="PIN_53EXO"/>
    <property type="match status" value="1"/>
</dbReference>
<dbReference type="Pfam" id="PF01367">
    <property type="entry name" value="5_3_exonuc"/>
    <property type="match status" value="1"/>
</dbReference>
<keyword evidence="14 17" id="KW-0234">DNA repair</keyword>
<protein>
    <recommendedName>
        <fullName evidence="4 16">DNA polymerase I</fullName>
        <ecNumber evidence="3 16">2.7.7.7</ecNumber>
    </recommendedName>
</protein>
<dbReference type="InterPro" id="IPR002421">
    <property type="entry name" value="5-3_exonuclease"/>
</dbReference>
<dbReference type="PANTHER" id="PTHR10133:SF27">
    <property type="entry name" value="DNA POLYMERASE NU"/>
    <property type="match status" value="1"/>
</dbReference>
<dbReference type="InterPro" id="IPR002562">
    <property type="entry name" value="3'-5'_exonuclease_dom"/>
</dbReference>
<comment type="catalytic activity">
    <reaction evidence="15 17">
        <text>DNA(n) + a 2'-deoxyribonucleoside 5'-triphosphate = DNA(n+1) + diphosphate</text>
        <dbReference type="Rhea" id="RHEA:22508"/>
        <dbReference type="Rhea" id="RHEA-COMP:17339"/>
        <dbReference type="Rhea" id="RHEA-COMP:17340"/>
        <dbReference type="ChEBI" id="CHEBI:33019"/>
        <dbReference type="ChEBI" id="CHEBI:61560"/>
        <dbReference type="ChEBI" id="CHEBI:173112"/>
        <dbReference type="EC" id="2.7.7.7"/>
    </reaction>
</comment>
<evidence type="ECO:0000256" key="9">
    <source>
        <dbReference type="ARBA" id="ARBA00022763"/>
    </source>
</evidence>
<evidence type="ECO:0000313" key="21">
    <source>
        <dbReference type="EMBL" id="CAH1204619.1"/>
    </source>
</evidence>
<reference evidence="21" key="1">
    <citation type="submission" date="2022-01" db="EMBL/GenBank/DDBJ databases">
        <authorList>
            <person name="Criscuolo A."/>
        </authorList>
    </citation>
    <scope>NUCLEOTIDE SEQUENCE</scope>
    <source>
        <strain evidence="21">CIP111892</strain>
    </source>
</reference>
<keyword evidence="11" id="KW-0269">Exonuclease</keyword>
<evidence type="ECO:0000256" key="12">
    <source>
        <dbReference type="ARBA" id="ARBA00022932"/>
    </source>
</evidence>
<dbReference type="Gene3D" id="1.20.1060.10">
    <property type="entry name" value="Taq DNA Polymerase, Chain T, domain 4"/>
    <property type="match status" value="1"/>
</dbReference>
<dbReference type="CDD" id="cd08637">
    <property type="entry name" value="DNA_pol_A_pol_I_C"/>
    <property type="match status" value="1"/>
</dbReference>
<dbReference type="InterPro" id="IPR019760">
    <property type="entry name" value="DNA-dir_DNA_pol_A_CS"/>
</dbReference>
<keyword evidence="8" id="KW-0540">Nuclease</keyword>
<dbReference type="NCBIfam" id="NF004397">
    <property type="entry name" value="PRK05755.1"/>
    <property type="match status" value="1"/>
</dbReference>
<evidence type="ECO:0000256" key="10">
    <source>
        <dbReference type="ARBA" id="ARBA00022801"/>
    </source>
</evidence>
<keyword evidence="10" id="KW-0378">Hydrolase</keyword>
<evidence type="ECO:0000256" key="11">
    <source>
        <dbReference type="ARBA" id="ARBA00022839"/>
    </source>
</evidence>
<dbReference type="PROSITE" id="PS00447">
    <property type="entry name" value="DNA_POLYMERASE_A"/>
    <property type="match status" value="1"/>
</dbReference>
<evidence type="ECO:0000256" key="7">
    <source>
        <dbReference type="ARBA" id="ARBA00022705"/>
    </source>
</evidence>
<keyword evidence="22" id="KW-1185">Reference proteome</keyword>
<keyword evidence="6 17" id="KW-0548">Nucleotidyltransferase</keyword>
<evidence type="ECO:0000256" key="17">
    <source>
        <dbReference type="RuleBase" id="RU004460"/>
    </source>
</evidence>
<dbReference type="Gene3D" id="3.40.50.1010">
    <property type="entry name" value="5'-nuclease"/>
    <property type="match status" value="1"/>
</dbReference>
<evidence type="ECO:0000256" key="14">
    <source>
        <dbReference type="ARBA" id="ARBA00023204"/>
    </source>
</evidence>
<feature type="domain" description="3'-5' exonuclease" evidence="18">
    <location>
        <begin position="311"/>
        <end position="483"/>
    </location>
</feature>
<evidence type="ECO:0000256" key="8">
    <source>
        <dbReference type="ARBA" id="ARBA00022722"/>
    </source>
</evidence>
<feature type="domain" description="5'-3' exonuclease" evidence="19">
    <location>
        <begin position="2"/>
        <end position="260"/>
    </location>
</feature>
<dbReference type="SUPFAM" id="SSF56672">
    <property type="entry name" value="DNA/RNA polymerases"/>
    <property type="match status" value="1"/>
</dbReference>
<sequence>MDKLILIDGNNIIYRAFFAMPPLTNTAGQQTNAVYGFTTMLLRLIDDYKPSHLIVAFDAGKITFRHEGYEDYKGGRQKTPPELSEQFPMLKDLLRDLGVPQFEISGYEADDIIGSISREADAAGREVIIVSGDKDMLQLASEHTTVALVRKGVTEVELYGPQQIREKYDLTPEQIIDLKGLMGDTSDNIPGVPGVGEKTALKLLHQFGSVEGVLAGTGELKGKMKEKLEEHADSAVMSKKLATIYREVPLEHAWEDMAFSGIKTETAGPALAKLEFKSLLERLSLSAYAPAANGEGTGAEASGAAETAVLDITIVGEAELEALIAALPDISALHVETNGENPHRSEVIGIGLSSPEQHYFVPLALLKSPAAAPLRDWLGDSSAPKSGYDLHRADLALHWQGIAFAGAANDVQLAAYLLDPTEANQNLNDLTAKYGLPRLSPDEEVFGKGAKYKIPELEILGNHVARKSATVLGIVQKQQQELTETAMTGLFVDLEMPLSRILADMEKQGIAVNKEDLKELGKEFEAQISTLVTEIYEICGTEFNLNSPKQLGEILFVKLGLPVVKKTKTGYSTDAEVLEKLAPYHDVVRLILQYRTIAKLQSTYVEGLLKEISEETGKVHTFYRQTIAATGRLSSQFPNLQNIPIRLEEGRKIRKVFVPSEPGWSILAADYSQIELRVLAHISGDERMKEAFLEDMDIHTKTAMDVFGVTADQVDSNMRRSAKAVNFGIVYGISDYGLSQNLNIPRKEAAQFIEQYFEVFKGVRKYMDDIVLDARKQGYVTTLLERRRYLPEINAKNFNLRSFAERTAMNTPIQGTAADIIKLAMVHMDKALYERGLKSRMLLQVHDELVFEVPPDELELMKELVPEVMAGALALSVPLKAEVSYGSNWYEAK</sequence>
<evidence type="ECO:0000256" key="1">
    <source>
        <dbReference type="ARBA" id="ARBA00007705"/>
    </source>
</evidence>
<dbReference type="Pfam" id="PF00476">
    <property type="entry name" value="DNA_pol_A"/>
    <property type="match status" value="1"/>
</dbReference>
<comment type="similarity">
    <text evidence="1 17">Belongs to the DNA polymerase type-A family.</text>
</comment>